<feature type="signal peptide" evidence="1">
    <location>
        <begin position="1"/>
        <end position="17"/>
    </location>
</feature>
<proteinExistence type="evidence at transcript level"/>
<evidence type="ECO:0000256" key="1">
    <source>
        <dbReference type="SAM" id="SignalP"/>
    </source>
</evidence>
<organism evidence="2">
    <name type="scientific">Apocheima cinerarius</name>
    <name type="common">Moth</name>
    <dbReference type="NCBI Taxonomy" id="706528"/>
    <lineage>
        <taxon>Eukaryota</taxon>
        <taxon>Metazoa</taxon>
        <taxon>Ecdysozoa</taxon>
        <taxon>Arthropoda</taxon>
        <taxon>Hexapoda</taxon>
        <taxon>Insecta</taxon>
        <taxon>Pterygota</taxon>
        <taxon>Neoptera</taxon>
        <taxon>Endopterygota</taxon>
        <taxon>Lepidoptera</taxon>
        <taxon>Glossata</taxon>
        <taxon>Ditrysia</taxon>
        <taxon>Geometroidea</taxon>
        <taxon>Geometridae</taxon>
        <taxon>Ennominae</taxon>
        <taxon>Apocheima</taxon>
    </lineage>
</organism>
<dbReference type="AlphaFoldDB" id="A0A8T9EUB7"/>
<name>A0A8T9EUB7_APOCI</name>
<reference evidence="2" key="1">
    <citation type="submission" date="2020-10" db="EMBL/GenBank/DDBJ databases">
        <authorList>
            <person name="Chen L."/>
            <person name="Yang Q."/>
            <person name="Chang Z."/>
        </authorList>
    </citation>
    <scope>NUCLEOTIDE SEQUENCE</scope>
</reference>
<accession>A0A8T9EUB7</accession>
<dbReference type="PANTHER" id="PTHR11257:SF13">
    <property type="entry name" value="GEO07322P1"/>
    <property type="match status" value="1"/>
</dbReference>
<dbReference type="PROSITE" id="PS51257">
    <property type="entry name" value="PROKAR_LIPOPROTEIN"/>
    <property type="match status" value="1"/>
</dbReference>
<feature type="chain" id="PRO_5035921271" evidence="1">
    <location>
        <begin position="18"/>
        <end position="121"/>
    </location>
</feature>
<keyword evidence="1" id="KW-0732">Signal</keyword>
<dbReference type="PANTHER" id="PTHR11257">
    <property type="entry name" value="CHEMOSENSORY PROTEIN-RELATED"/>
    <property type="match status" value="1"/>
</dbReference>
<gene>
    <name evidence="2" type="primary">CSP3</name>
</gene>
<dbReference type="InterPro" id="IPR036682">
    <property type="entry name" value="OS_D_A10/PebIII_sf"/>
</dbReference>
<dbReference type="SUPFAM" id="SSF100910">
    <property type="entry name" value="Chemosensory protein Csp2"/>
    <property type="match status" value="1"/>
</dbReference>
<dbReference type="Pfam" id="PF03392">
    <property type="entry name" value="OS-D"/>
    <property type="match status" value="1"/>
</dbReference>
<sequence length="121" mass="13507">MKSWFIFALALVAACSAETYTTENDDLDIAAVVANLQTLKEFVDCFNDKGNCNPQSGDFKKDMAEAIQQACAKCTDAQKHIFKVFLDGLKQKLPAENEVYRKKYDPDNKYFGPLEAAIINA</sequence>
<protein>
    <submittedName>
        <fullName evidence="2">Chemosensory protein 3</fullName>
    </submittedName>
</protein>
<dbReference type="Gene3D" id="1.10.2080.10">
    <property type="entry name" value="Insect odorant-binding protein A10/Ejaculatory bulb-specific protein 3"/>
    <property type="match status" value="1"/>
</dbReference>
<dbReference type="EMBL" id="MW183313">
    <property type="protein sequence ID" value="UNG39397.1"/>
    <property type="molecule type" value="mRNA"/>
</dbReference>
<dbReference type="InterPro" id="IPR005055">
    <property type="entry name" value="A10/PebIII"/>
</dbReference>
<evidence type="ECO:0000313" key="2">
    <source>
        <dbReference type="EMBL" id="UNG39397.1"/>
    </source>
</evidence>